<dbReference type="HOGENOM" id="CLU_047155_1_1_0"/>
<comment type="function">
    <text evidence="5 6 7">Associates with the EF-Tu.GDP complex and induces the exchange of GDP to GTP. It remains bound to the aminoacyl-tRNA.EF-Tu.GTP complex up to the GTP hydrolysis stage on the ribosome.</text>
</comment>
<protein>
    <recommendedName>
        <fullName evidence="2 6">Elongation factor Ts</fullName>
        <shortName evidence="6">EF-Ts</shortName>
    </recommendedName>
</protein>
<name>A7NQW3_ROSCS</name>
<gene>
    <name evidence="6" type="primary">tsf</name>
    <name evidence="10" type="ordered locus">Rcas_3926</name>
</gene>
<evidence type="ECO:0000256" key="7">
    <source>
        <dbReference type="RuleBase" id="RU000642"/>
    </source>
</evidence>
<dbReference type="Pfam" id="PF00889">
    <property type="entry name" value="EF_TS"/>
    <property type="match status" value="1"/>
</dbReference>
<feature type="region of interest" description="Involved in Mg(2+) ion dislocation from EF-Tu" evidence="6">
    <location>
        <begin position="82"/>
        <end position="85"/>
    </location>
</feature>
<dbReference type="InterPro" id="IPR014039">
    <property type="entry name" value="Transl_elong_EFTs/EF1B_dimer"/>
</dbReference>
<dbReference type="NCBIfam" id="TIGR00116">
    <property type="entry name" value="tsf"/>
    <property type="match status" value="1"/>
</dbReference>
<dbReference type="OrthoDB" id="9808348at2"/>
<evidence type="ECO:0000256" key="6">
    <source>
        <dbReference type="HAMAP-Rule" id="MF_00050"/>
    </source>
</evidence>
<dbReference type="RefSeq" id="WP_012122382.1">
    <property type="nucleotide sequence ID" value="NC_009767.1"/>
</dbReference>
<dbReference type="InterPro" id="IPR009060">
    <property type="entry name" value="UBA-like_sf"/>
</dbReference>
<evidence type="ECO:0000256" key="5">
    <source>
        <dbReference type="ARBA" id="ARBA00025453"/>
    </source>
</evidence>
<accession>A7NQW3</accession>
<dbReference type="SUPFAM" id="SSF46934">
    <property type="entry name" value="UBA-like"/>
    <property type="match status" value="1"/>
</dbReference>
<dbReference type="Proteomes" id="UP000000263">
    <property type="component" value="Chromosome"/>
</dbReference>
<evidence type="ECO:0000256" key="4">
    <source>
        <dbReference type="ARBA" id="ARBA00022917"/>
    </source>
</evidence>
<dbReference type="SUPFAM" id="SSF54713">
    <property type="entry name" value="Elongation factor Ts (EF-Ts), dimerisation domain"/>
    <property type="match status" value="1"/>
</dbReference>
<evidence type="ECO:0000313" key="10">
    <source>
        <dbReference type="EMBL" id="ABU59959.1"/>
    </source>
</evidence>
<dbReference type="FunFam" id="1.10.8.10:FF:000001">
    <property type="entry name" value="Elongation factor Ts"/>
    <property type="match status" value="1"/>
</dbReference>
<evidence type="ECO:0000256" key="2">
    <source>
        <dbReference type="ARBA" id="ARBA00016956"/>
    </source>
</evidence>
<dbReference type="KEGG" id="rca:Rcas_3926"/>
<organism evidence="10 11">
    <name type="scientific">Roseiflexus castenholzii (strain DSM 13941 / HLO8)</name>
    <dbReference type="NCBI Taxonomy" id="383372"/>
    <lineage>
        <taxon>Bacteria</taxon>
        <taxon>Bacillati</taxon>
        <taxon>Chloroflexota</taxon>
        <taxon>Chloroflexia</taxon>
        <taxon>Chloroflexales</taxon>
        <taxon>Roseiflexineae</taxon>
        <taxon>Roseiflexaceae</taxon>
        <taxon>Roseiflexus</taxon>
    </lineage>
</organism>
<sequence length="176" mass="20025">MAEITAQMVKELRERTGAGVKECKDILEQTNGDFEKAIEELRKRGLRVSDKVAGREAKEGRIEVYIHHGARVAAMVELNCETDFVARTDDFIQLARDIAMQVAAMNPRYVRVEDVPESEIVASGMSPEQFYREHVLLKQVFIKDSSQTIEEKVQAAIAKIRENIVVRRFVRYEIGG</sequence>
<comment type="subcellular location">
    <subcellularLocation>
        <location evidence="6 8">Cytoplasm</location>
    </subcellularLocation>
</comment>
<dbReference type="HAMAP" id="MF_00050">
    <property type="entry name" value="EF_Ts"/>
    <property type="match status" value="1"/>
</dbReference>
<comment type="similarity">
    <text evidence="1 6 7">Belongs to the EF-Ts family.</text>
</comment>
<dbReference type="GO" id="GO:0005737">
    <property type="term" value="C:cytoplasm"/>
    <property type="evidence" value="ECO:0007669"/>
    <property type="project" value="UniProtKB-SubCell"/>
</dbReference>
<proteinExistence type="inferred from homology"/>
<dbReference type="CDD" id="cd14275">
    <property type="entry name" value="UBA_EF-Ts"/>
    <property type="match status" value="1"/>
</dbReference>
<reference evidence="10 11" key="1">
    <citation type="submission" date="2007-08" db="EMBL/GenBank/DDBJ databases">
        <title>Complete sequence of Roseiflexus castenholzii DSM 13941.</title>
        <authorList>
            <consortium name="US DOE Joint Genome Institute"/>
            <person name="Copeland A."/>
            <person name="Lucas S."/>
            <person name="Lapidus A."/>
            <person name="Barry K."/>
            <person name="Glavina del Rio T."/>
            <person name="Dalin E."/>
            <person name="Tice H."/>
            <person name="Pitluck S."/>
            <person name="Thompson L.S."/>
            <person name="Brettin T."/>
            <person name="Bruce D."/>
            <person name="Detter J.C."/>
            <person name="Han C."/>
            <person name="Tapia R."/>
            <person name="Schmutz J."/>
            <person name="Larimer F."/>
            <person name="Land M."/>
            <person name="Hauser L."/>
            <person name="Kyrpides N."/>
            <person name="Mikhailova N."/>
            <person name="Bryant D.A."/>
            <person name="Hanada S."/>
            <person name="Tsukatani Y."/>
            <person name="Richardson P."/>
        </authorList>
    </citation>
    <scope>NUCLEOTIDE SEQUENCE [LARGE SCALE GENOMIC DNA]</scope>
    <source>
        <strain evidence="11">DSM 13941 / HLO8</strain>
    </source>
</reference>
<dbReference type="eggNOG" id="COG0264">
    <property type="taxonomic scope" value="Bacteria"/>
</dbReference>
<dbReference type="InterPro" id="IPR001816">
    <property type="entry name" value="Transl_elong_EFTs/EF1B"/>
</dbReference>
<dbReference type="Gene3D" id="3.30.479.20">
    <property type="entry name" value="Elongation factor Ts, dimerisation domain"/>
    <property type="match status" value="1"/>
</dbReference>
<dbReference type="STRING" id="383372.Rcas_3926"/>
<dbReference type="GO" id="GO:0003746">
    <property type="term" value="F:translation elongation factor activity"/>
    <property type="evidence" value="ECO:0007669"/>
    <property type="project" value="UniProtKB-UniRule"/>
</dbReference>
<evidence type="ECO:0000259" key="9">
    <source>
        <dbReference type="Pfam" id="PF00889"/>
    </source>
</evidence>
<dbReference type="InterPro" id="IPR036402">
    <property type="entry name" value="EF-Ts_dimer_sf"/>
</dbReference>
<dbReference type="PROSITE" id="PS01127">
    <property type="entry name" value="EF_TS_2"/>
    <property type="match status" value="1"/>
</dbReference>
<keyword evidence="6" id="KW-0963">Cytoplasm</keyword>
<dbReference type="EMBL" id="CP000804">
    <property type="protein sequence ID" value="ABU59959.1"/>
    <property type="molecule type" value="Genomic_DNA"/>
</dbReference>
<keyword evidence="4 6" id="KW-0648">Protein biosynthesis</keyword>
<evidence type="ECO:0000313" key="11">
    <source>
        <dbReference type="Proteomes" id="UP000000263"/>
    </source>
</evidence>
<evidence type="ECO:0000256" key="3">
    <source>
        <dbReference type="ARBA" id="ARBA00022768"/>
    </source>
</evidence>
<evidence type="ECO:0000256" key="1">
    <source>
        <dbReference type="ARBA" id="ARBA00005532"/>
    </source>
</evidence>
<feature type="domain" description="Translation elongation factor EFTs/EF1B dimerisation" evidence="9">
    <location>
        <begin position="51"/>
        <end position="120"/>
    </location>
</feature>
<keyword evidence="3 6" id="KW-0251">Elongation factor</keyword>
<dbReference type="PANTHER" id="PTHR11741:SF0">
    <property type="entry name" value="ELONGATION FACTOR TS, MITOCHONDRIAL"/>
    <property type="match status" value="1"/>
</dbReference>
<dbReference type="PANTHER" id="PTHR11741">
    <property type="entry name" value="ELONGATION FACTOR TS"/>
    <property type="match status" value="1"/>
</dbReference>
<dbReference type="AlphaFoldDB" id="A7NQW3"/>
<dbReference type="InterPro" id="IPR018101">
    <property type="entry name" value="Transl_elong_Ts_CS"/>
</dbReference>
<keyword evidence="11" id="KW-1185">Reference proteome</keyword>
<dbReference type="Gene3D" id="1.10.8.10">
    <property type="entry name" value="DNA helicase RuvA subunit, C-terminal domain"/>
    <property type="match status" value="1"/>
</dbReference>
<evidence type="ECO:0000256" key="8">
    <source>
        <dbReference type="RuleBase" id="RU000643"/>
    </source>
</evidence>